<feature type="compositionally biased region" description="Basic and acidic residues" evidence="1">
    <location>
        <begin position="39"/>
        <end position="62"/>
    </location>
</feature>
<name>A0A8H5T7L3_FUSHE</name>
<dbReference type="AlphaFoldDB" id="A0A8H5T7L3"/>
<dbReference type="InterPro" id="IPR032675">
    <property type="entry name" value="LRR_dom_sf"/>
</dbReference>
<dbReference type="OrthoDB" id="5311681at2759"/>
<dbReference type="Proteomes" id="UP000567885">
    <property type="component" value="Unassembled WGS sequence"/>
</dbReference>
<protein>
    <recommendedName>
        <fullName evidence="2">F-box domain-containing protein</fullName>
    </recommendedName>
</protein>
<evidence type="ECO:0000256" key="1">
    <source>
        <dbReference type="SAM" id="MobiDB-lite"/>
    </source>
</evidence>
<feature type="region of interest" description="Disordered" evidence="1">
    <location>
        <begin position="1"/>
        <end position="75"/>
    </location>
</feature>
<dbReference type="SUPFAM" id="SSF81383">
    <property type="entry name" value="F-box domain"/>
    <property type="match status" value="1"/>
</dbReference>
<evidence type="ECO:0000313" key="3">
    <source>
        <dbReference type="EMBL" id="KAF5664461.1"/>
    </source>
</evidence>
<comment type="caution">
    <text evidence="3">The sequence shown here is derived from an EMBL/GenBank/DDBJ whole genome shotgun (WGS) entry which is preliminary data.</text>
</comment>
<dbReference type="PROSITE" id="PS50181">
    <property type="entry name" value="FBOX"/>
    <property type="match status" value="1"/>
</dbReference>
<evidence type="ECO:0000313" key="4">
    <source>
        <dbReference type="Proteomes" id="UP000567885"/>
    </source>
</evidence>
<gene>
    <name evidence="3" type="ORF">FHETE_7052</name>
</gene>
<dbReference type="EMBL" id="JAAGWQ010000133">
    <property type="protein sequence ID" value="KAF5664461.1"/>
    <property type="molecule type" value="Genomic_DNA"/>
</dbReference>
<dbReference type="InterPro" id="IPR036047">
    <property type="entry name" value="F-box-like_dom_sf"/>
</dbReference>
<organism evidence="3 4">
    <name type="scientific">Fusarium heterosporum</name>
    <dbReference type="NCBI Taxonomy" id="42747"/>
    <lineage>
        <taxon>Eukaryota</taxon>
        <taxon>Fungi</taxon>
        <taxon>Dikarya</taxon>
        <taxon>Ascomycota</taxon>
        <taxon>Pezizomycotina</taxon>
        <taxon>Sordariomycetes</taxon>
        <taxon>Hypocreomycetidae</taxon>
        <taxon>Hypocreales</taxon>
        <taxon>Nectriaceae</taxon>
        <taxon>Fusarium</taxon>
        <taxon>Fusarium heterosporum species complex</taxon>
    </lineage>
</organism>
<sequence>MSTRRSARLRDQPTQAVAAPDLPAEEPRKTTKRKAPATKTDDETVAKSRKKIEAAPKPDPKPAVKTQKARVGAGAKKTTTVAAQATAGATSLALSSLPQEILDMIFESIDDTKSLGRLSKTCKTYYALVTPQLYKRLDVWVSFHAHIAKLIRTIDPLLSIEQKKQLKKVGTYKGQQESFPSKVDQRKKPEIANFVKQALLGIGDPGKNHREIVHRYVDEAMKNMHNLEIVETIRLTEAIAKSLAEQRNLKALALRVNNVGERYTEAMAKIKNLQHLVLELSGYYDYTFRSEINIPGSLIRNSRSTLRSLIVDSDSFTSLRFNDLGQPGQATESGGEKLLPVLESFSMSGSSSMEPCDKETLANSIDFVALKELKFGSLSGDTKLIFEYLADSFLVAHQDEKTEIKLRNLSMNMELKTWGVPQEARQATLDAKIRFISSFDTLSSLTLDAYGEYRRDLPNPGLETSLLQGILKHEHLTRLKISTQGYRSDHDMPRLEPDTVSTLINGLSNLKELEFFPSIQHLDEIGKILSRGRNLTSITIITMRAWTTTEECHEQSKEFVTNVAHGVLERNLDSDVKAFKWEEHSTIQHVRIDYIVWELGSKLGKAKKGMKKANKFTVASKPKREVMYREITDHMRKPMDYGLDPTWMNRVAKDLI</sequence>
<proteinExistence type="predicted"/>
<feature type="domain" description="F-box" evidence="2">
    <location>
        <begin position="91"/>
        <end position="137"/>
    </location>
</feature>
<reference evidence="3 4" key="1">
    <citation type="submission" date="2020-05" db="EMBL/GenBank/DDBJ databases">
        <title>Identification and distribution of gene clusters putatively required for synthesis of sphingolipid metabolism inhibitors in phylogenetically diverse species of the filamentous fungus Fusarium.</title>
        <authorList>
            <person name="Kim H.-S."/>
            <person name="Busman M."/>
            <person name="Brown D.W."/>
            <person name="Divon H."/>
            <person name="Uhlig S."/>
            <person name="Proctor R.H."/>
        </authorList>
    </citation>
    <scope>NUCLEOTIDE SEQUENCE [LARGE SCALE GENOMIC DNA]</scope>
    <source>
        <strain evidence="3 4">NRRL 20693</strain>
    </source>
</reference>
<dbReference type="Gene3D" id="3.80.10.10">
    <property type="entry name" value="Ribonuclease Inhibitor"/>
    <property type="match status" value="1"/>
</dbReference>
<dbReference type="Pfam" id="PF12937">
    <property type="entry name" value="F-box-like"/>
    <property type="match status" value="1"/>
</dbReference>
<dbReference type="SUPFAM" id="SSF52047">
    <property type="entry name" value="RNI-like"/>
    <property type="match status" value="1"/>
</dbReference>
<keyword evidence="4" id="KW-1185">Reference proteome</keyword>
<accession>A0A8H5T7L3</accession>
<dbReference type="InterPro" id="IPR001810">
    <property type="entry name" value="F-box_dom"/>
</dbReference>
<dbReference type="Gene3D" id="1.20.1280.50">
    <property type="match status" value="1"/>
</dbReference>
<evidence type="ECO:0000259" key="2">
    <source>
        <dbReference type="PROSITE" id="PS50181"/>
    </source>
</evidence>